<feature type="transmembrane region" description="Helical" evidence="8">
    <location>
        <begin position="60"/>
        <end position="86"/>
    </location>
</feature>
<dbReference type="EMBL" id="FNOM01000001">
    <property type="protein sequence ID" value="SDW18116.1"/>
    <property type="molecule type" value="Genomic_DNA"/>
</dbReference>
<dbReference type="InterPro" id="IPR000515">
    <property type="entry name" value="MetI-like"/>
</dbReference>
<gene>
    <name evidence="10" type="ORF">SAMN04488238_101296</name>
</gene>
<keyword evidence="6 8" id="KW-1133">Transmembrane helix</keyword>
<feature type="transmembrane region" description="Helical" evidence="8">
    <location>
        <begin position="291"/>
        <end position="316"/>
    </location>
</feature>
<evidence type="ECO:0000256" key="1">
    <source>
        <dbReference type="ARBA" id="ARBA00004429"/>
    </source>
</evidence>
<keyword evidence="7 8" id="KW-0472">Membrane</keyword>
<feature type="transmembrane region" description="Helical" evidence="8">
    <location>
        <begin position="402"/>
        <end position="421"/>
    </location>
</feature>
<keyword evidence="2 8" id="KW-0813">Transport</keyword>
<evidence type="ECO:0000313" key="11">
    <source>
        <dbReference type="Proteomes" id="UP000198539"/>
    </source>
</evidence>
<dbReference type="Gene3D" id="1.10.3720.10">
    <property type="entry name" value="MetI-like"/>
    <property type="match status" value="2"/>
</dbReference>
<name>A0A1H2RF90_9RHOB</name>
<comment type="subcellular location">
    <subcellularLocation>
        <location evidence="1">Cell inner membrane</location>
        <topology evidence="1">Multi-pass membrane protein</topology>
    </subcellularLocation>
    <subcellularLocation>
        <location evidence="8">Cell membrane</location>
        <topology evidence="8">Multi-pass membrane protein</topology>
    </subcellularLocation>
</comment>
<feature type="transmembrane region" description="Helical" evidence="8">
    <location>
        <begin position="18"/>
        <end position="40"/>
    </location>
</feature>
<feature type="transmembrane region" description="Helical" evidence="8">
    <location>
        <begin position="240"/>
        <end position="259"/>
    </location>
</feature>
<keyword evidence="5 8" id="KW-0812">Transmembrane</keyword>
<dbReference type="InterPro" id="IPR035906">
    <property type="entry name" value="MetI-like_sf"/>
</dbReference>
<feature type="transmembrane region" description="Helical" evidence="8">
    <location>
        <begin position="336"/>
        <end position="358"/>
    </location>
</feature>
<keyword evidence="11" id="KW-1185">Reference proteome</keyword>
<evidence type="ECO:0000256" key="6">
    <source>
        <dbReference type="ARBA" id="ARBA00022989"/>
    </source>
</evidence>
<dbReference type="STRING" id="564137.SAMN04488238_101296"/>
<feature type="domain" description="ABC transmembrane type-1" evidence="9">
    <location>
        <begin position="332"/>
        <end position="524"/>
    </location>
</feature>
<evidence type="ECO:0000256" key="8">
    <source>
        <dbReference type="RuleBase" id="RU363032"/>
    </source>
</evidence>
<accession>A0A1H2RF90</accession>
<evidence type="ECO:0000313" key="10">
    <source>
        <dbReference type="EMBL" id="SDW18116.1"/>
    </source>
</evidence>
<organism evidence="10 11">
    <name type="scientific">Roseicitreum antarcticum</name>
    <dbReference type="NCBI Taxonomy" id="564137"/>
    <lineage>
        <taxon>Bacteria</taxon>
        <taxon>Pseudomonadati</taxon>
        <taxon>Pseudomonadota</taxon>
        <taxon>Alphaproteobacteria</taxon>
        <taxon>Rhodobacterales</taxon>
        <taxon>Paracoccaceae</taxon>
        <taxon>Roseicitreum</taxon>
    </lineage>
</organism>
<feature type="transmembrane region" description="Helical" evidence="8">
    <location>
        <begin position="98"/>
        <end position="121"/>
    </location>
</feature>
<dbReference type="GO" id="GO:0005886">
    <property type="term" value="C:plasma membrane"/>
    <property type="evidence" value="ECO:0007669"/>
    <property type="project" value="UniProtKB-SubCell"/>
</dbReference>
<feature type="transmembrane region" description="Helical" evidence="8">
    <location>
        <begin position="141"/>
        <end position="159"/>
    </location>
</feature>
<dbReference type="PROSITE" id="PS50928">
    <property type="entry name" value="ABC_TM1"/>
    <property type="match status" value="2"/>
</dbReference>
<dbReference type="SUPFAM" id="SSF161098">
    <property type="entry name" value="MetI-like"/>
    <property type="match status" value="2"/>
</dbReference>
<sequence length="531" mass="57051">MSASTTTFPGRRLPAARVIFSSLGLLTGVLMLLPLSYLVLRASEADFATIWALIMRPRTGQLIVNTAALVAGVLVLSTFMALPLAWLVSRTNLKARRVVNVLVVLPLAVPGYVMAYALIGLAGNYGFLNQIFGVTLPRPQGWWGATLALSLYTFPYLYLNLRAAFSGLDASLEESARALGATPREVFLRVTLPHLLPALGAGWLVVGLYVLGDFGAVALMRYDVFSSVIYTQYSVAFDRLYASWLALMLIAIALSVVWWESRLREGAHYARTGSGSGSGPRRVRLSRGGQIAGWGFVALVVTASIGLPVAVLTFWMTRSPVGPVLPDLLQAFGQSLSVAVPSAALAAALALPMAVLAVRYPSRLSTFINRIGFVGYAVPPLAFALAFVFFSLQGAQFLYQTYALLIMVYALNFLALALGPIRSALYQSRPSVEEAARALGYSGPATFWHVTLPTIRPGVIAGMVLVFVIAMKELPIAFLLSPTGFRPLAITMFSRTSEGMLVDAAPYAAAIIAFSAVFVGFVLRHDRKAGS</sequence>
<dbReference type="GO" id="GO:0055085">
    <property type="term" value="P:transmembrane transport"/>
    <property type="evidence" value="ECO:0007669"/>
    <property type="project" value="InterPro"/>
</dbReference>
<keyword evidence="4" id="KW-0997">Cell inner membrane</keyword>
<reference evidence="10 11" key="1">
    <citation type="submission" date="2016-10" db="EMBL/GenBank/DDBJ databases">
        <authorList>
            <person name="de Groot N.N."/>
        </authorList>
    </citation>
    <scope>NUCLEOTIDE SEQUENCE [LARGE SCALE GENOMIC DNA]</scope>
    <source>
        <strain evidence="10 11">CGMCC 1.8894</strain>
    </source>
</reference>
<feature type="transmembrane region" description="Helical" evidence="8">
    <location>
        <begin position="500"/>
        <end position="523"/>
    </location>
</feature>
<dbReference type="Pfam" id="PF00528">
    <property type="entry name" value="BPD_transp_1"/>
    <property type="match status" value="2"/>
</dbReference>
<dbReference type="Proteomes" id="UP000198539">
    <property type="component" value="Unassembled WGS sequence"/>
</dbReference>
<evidence type="ECO:0000256" key="7">
    <source>
        <dbReference type="ARBA" id="ARBA00023136"/>
    </source>
</evidence>
<feature type="transmembrane region" description="Helical" evidence="8">
    <location>
        <begin position="195"/>
        <end position="220"/>
    </location>
</feature>
<dbReference type="PANTHER" id="PTHR43357:SF3">
    <property type="entry name" value="FE(3+)-TRANSPORT SYSTEM PERMEASE PROTEIN FBPB 2"/>
    <property type="match status" value="1"/>
</dbReference>
<feature type="transmembrane region" description="Helical" evidence="8">
    <location>
        <begin position="459"/>
        <end position="480"/>
    </location>
</feature>
<comment type="similarity">
    <text evidence="8">Belongs to the binding-protein-dependent transport system permease family.</text>
</comment>
<dbReference type="CDD" id="cd06261">
    <property type="entry name" value="TM_PBP2"/>
    <property type="match status" value="2"/>
</dbReference>
<feature type="domain" description="ABC transmembrane type-1" evidence="9">
    <location>
        <begin position="63"/>
        <end position="258"/>
    </location>
</feature>
<evidence type="ECO:0000256" key="5">
    <source>
        <dbReference type="ARBA" id="ARBA00022692"/>
    </source>
</evidence>
<evidence type="ECO:0000259" key="9">
    <source>
        <dbReference type="PROSITE" id="PS50928"/>
    </source>
</evidence>
<protein>
    <submittedName>
        <fullName evidence="10">Iron(III) transport system permease protein</fullName>
    </submittedName>
</protein>
<evidence type="ECO:0000256" key="4">
    <source>
        <dbReference type="ARBA" id="ARBA00022519"/>
    </source>
</evidence>
<evidence type="ECO:0000256" key="2">
    <source>
        <dbReference type="ARBA" id="ARBA00022448"/>
    </source>
</evidence>
<proteinExistence type="inferred from homology"/>
<dbReference type="PANTHER" id="PTHR43357">
    <property type="entry name" value="INNER MEMBRANE ABC TRANSPORTER PERMEASE PROTEIN YDCV"/>
    <property type="match status" value="1"/>
</dbReference>
<evidence type="ECO:0000256" key="3">
    <source>
        <dbReference type="ARBA" id="ARBA00022475"/>
    </source>
</evidence>
<keyword evidence="3" id="KW-1003">Cell membrane</keyword>
<dbReference type="AlphaFoldDB" id="A0A1H2RF90"/>
<feature type="transmembrane region" description="Helical" evidence="8">
    <location>
        <begin position="370"/>
        <end position="390"/>
    </location>
</feature>